<reference evidence="2" key="1">
    <citation type="journal article" date="2019" name="Int. J. Syst. Evol. Microbiol.">
        <title>The Global Catalogue of Microorganisms (GCM) 10K type strain sequencing project: providing services to taxonomists for standard genome sequencing and annotation.</title>
        <authorList>
            <consortium name="The Broad Institute Genomics Platform"/>
            <consortium name="The Broad Institute Genome Sequencing Center for Infectious Disease"/>
            <person name="Wu L."/>
            <person name="Ma J."/>
        </authorList>
    </citation>
    <scope>NUCLEOTIDE SEQUENCE [LARGE SCALE GENOMIC DNA]</scope>
    <source>
        <strain evidence="2">JCM 18055</strain>
    </source>
</reference>
<dbReference type="EMBL" id="BAABIC010000064">
    <property type="protein sequence ID" value="GAA4715515.1"/>
    <property type="molecule type" value="Genomic_DNA"/>
</dbReference>
<dbReference type="RefSeq" id="WP_345384937.1">
    <property type="nucleotide sequence ID" value="NZ_BAABIC010000064.1"/>
</dbReference>
<comment type="caution">
    <text evidence="1">The sequence shown here is derived from an EMBL/GenBank/DDBJ whole genome shotgun (WGS) entry which is preliminary data.</text>
</comment>
<name>A0ABP8XXE5_9PSEU</name>
<sequence length="57" mass="6368">MASVEAIRQILRAAGVRWQATKTWKASRDPEFVPKMRRILDLYDRSAAGQLPAGARG</sequence>
<evidence type="ECO:0000313" key="2">
    <source>
        <dbReference type="Proteomes" id="UP001500325"/>
    </source>
</evidence>
<keyword evidence="2" id="KW-1185">Reference proteome</keyword>
<gene>
    <name evidence="1" type="ORF">GCM10023215_67960</name>
</gene>
<evidence type="ECO:0008006" key="3">
    <source>
        <dbReference type="Google" id="ProtNLM"/>
    </source>
</evidence>
<proteinExistence type="predicted"/>
<protein>
    <recommendedName>
        <fullName evidence="3">Transposase</fullName>
    </recommendedName>
</protein>
<evidence type="ECO:0000313" key="1">
    <source>
        <dbReference type="EMBL" id="GAA4715515.1"/>
    </source>
</evidence>
<accession>A0ABP8XXE5</accession>
<dbReference type="Proteomes" id="UP001500325">
    <property type="component" value="Unassembled WGS sequence"/>
</dbReference>
<organism evidence="1 2">
    <name type="scientific">Pseudonocardia yuanmonensis</name>
    <dbReference type="NCBI Taxonomy" id="1095914"/>
    <lineage>
        <taxon>Bacteria</taxon>
        <taxon>Bacillati</taxon>
        <taxon>Actinomycetota</taxon>
        <taxon>Actinomycetes</taxon>
        <taxon>Pseudonocardiales</taxon>
        <taxon>Pseudonocardiaceae</taxon>
        <taxon>Pseudonocardia</taxon>
    </lineage>
</organism>